<reference evidence="4 5" key="1">
    <citation type="submission" date="2019-02" db="EMBL/GenBank/DDBJ databases">
        <title>Genome sequencing of the rare red list fungi Dentipellis fragilis.</title>
        <authorList>
            <person name="Buettner E."/>
            <person name="Kellner H."/>
        </authorList>
    </citation>
    <scope>NUCLEOTIDE SEQUENCE [LARGE SCALE GENOMIC DNA]</scope>
    <source>
        <strain evidence="4 5">DSM 105465</strain>
    </source>
</reference>
<gene>
    <name evidence="4" type="ORF">EVG20_g292</name>
</gene>
<dbReference type="EMBL" id="SEOQ01000007">
    <property type="protein sequence ID" value="TFY72694.1"/>
    <property type="molecule type" value="Genomic_DNA"/>
</dbReference>
<evidence type="ECO:0000259" key="3">
    <source>
        <dbReference type="Pfam" id="PF00561"/>
    </source>
</evidence>
<dbReference type="PANTHER" id="PTHR10794">
    <property type="entry name" value="ABHYDROLASE DOMAIN-CONTAINING PROTEIN"/>
    <property type="match status" value="1"/>
</dbReference>
<dbReference type="SUPFAM" id="SSF53474">
    <property type="entry name" value="alpha/beta-Hydrolases"/>
    <property type="match status" value="1"/>
</dbReference>
<dbReference type="InterPro" id="IPR029058">
    <property type="entry name" value="AB_hydrolase_fold"/>
</dbReference>
<dbReference type="OrthoDB" id="5954035at2759"/>
<feature type="active site" description="Charge relay system" evidence="2">
    <location>
        <position position="358"/>
    </location>
</feature>
<dbReference type="GO" id="GO:0047372">
    <property type="term" value="F:monoacylglycerol lipase activity"/>
    <property type="evidence" value="ECO:0007669"/>
    <property type="project" value="TreeGrafter"/>
</dbReference>
<dbReference type="STRING" id="205917.A0A4Y9ZE14"/>
<name>A0A4Y9ZE14_9AGAM</name>
<dbReference type="InterPro" id="IPR000073">
    <property type="entry name" value="AB_hydrolase_1"/>
</dbReference>
<feature type="active site" description="Charge relay system" evidence="2">
    <location>
        <position position="332"/>
    </location>
</feature>
<feature type="active site" description="Charge relay system" evidence="2">
    <location>
        <position position="191"/>
    </location>
</feature>
<dbReference type="GO" id="GO:0008126">
    <property type="term" value="F:acetylesterase activity"/>
    <property type="evidence" value="ECO:0007669"/>
    <property type="project" value="TreeGrafter"/>
</dbReference>
<evidence type="ECO:0000313" key="4">
    <source>
        <dbReference type="EMBL" id="TFY72694.1"/>
    </source>
</evidence>
<accession>A0A4Y9ZE14</accession>
<sequence>MGSVLSFGILMFAAQTPRTYFTTNPAFLRLKKGRQVTNIRAFVESSCPSLFDKFRPAWWLTGGHLQTLYAVLGDFSKVDQVVYDRTGAHYFTPPASERSLDDETPIVVVLHGLSGGSHESYVRAILAPAISLVNEGGLGYRAVVVNFRGCAGVPLTSPQLYSAGYTDDIRQAVWYISHLYPKAPLLGVGFSLGANLLARYLAQEGENSRLVAGCVLGCPWNLVKNSEALESGWLSRHVYSRAMASNLKRLIQRHVSAIAQFPGSSLGQQTPKVLSVKSMTLVDFDNAITRVAGGSSPPFPFPSAWDYYKWASSDQLLGKVRVPLLSINADDDPIINEVPVDAADNGWVVMVMTRGGGHLGWFEVQGSAHYPRRWVSKPVIEWLKACGENLYADNEKAVPFRDADGWLVGAGNEHLGCREAGSGGKVEGAETEEGMLAGL</sequence>
<feature type="domain" description="AB hydrolase-1" evidence="3">
    <location>
        <begin position="105"/>
        <end position="336"/>
    </location>
</feature>
<dbReference type="Gene3D" id="3.40.50.1820">
    <property type="entry name" value="alpha/beta hydrolase"/>
    <property type="match status" value="1"/>
</dbReference>
<organism evidence="4 5">
    <name type="scientific">Dentipellis fragilis</name>
    <dbReference type="NCBI Taxonomy" id="205917"/>
    <lineage>
        <taxon>Eukaryota</taxon>
        <taxon>Fungi</taxon>
        <taxon>Dikarya</taxon>
        <taxon>Basidiomycota</taxon>
        <taxon>Agaricomycotina</taxon>
        <taxon>Agaricomycetes</taxon>
        <taxon>Russulales</taxon>
        <taxon>Hericiaceae</taxon>
        <taxon>Dentipellis</taxon>
    </lineage>
</organism>
<dbReference type="PIRSF" id="PIRSF005211">
    <property type="entry name" value="Ab_hydro_YheT"/>
    <property type="match status" value="1"/>
</dbReference>
<dbReference type="PANTHER" id="PTHR10794:SF63">
    <property type="entry name" value="ALPHA_BETA HYDROLASE 1, ISOFORM A"/>
    <property type="match status" value="1"/>
</dbReference>
<evidence type="ECO:0000256" key="1">
    <source>
        <dbReference type="ARBA" id="ARBA00010884"/>
    </source>
</evidence>
<dbReference type="InterPro" id="IPR012020">
    <property type="entry name" value="ABHD4"/>
</dbReference>
<evidence type="ECO:0000313" key="5">
    <source>
        <dbReference type="Proteomes" id="UP000298327"/>
    </source>
</evidence>
<dbReference type="Proteomes" id="UP000298327">
    <property type="component" value="Unassembled WGS sequence"/>
</dbReference>
<comment type="caution">
    <text evidence="4">The sequence shown here is derived from an EMBL/GenBank/DDBJ whole genome shotgun (WGS) entry which is preliminary data.</text>
</comment>
<evidence type="ECO:0000256" key="2">
    <source>
        <dbReference type="PIRSR" id="PIRSR005211-1"/>
    </source>
</evidence>
<keyword evidence="5" id="KW-1185">Reference proteome</keyword>
<dbReference type="Pfam" id="PF00561">
    <property type="entry name" value="Abhydrolase_1"/>
    <property type="match status" value="1"/>
</dbReference>
<dbReference type="AlphaFoldDB" id="A0A4Y9ZE14"/>
<dbReference type="InterPro" id="IPR050960">
    <property type="entry name" value="AB_hydrolase_4_sf"/>
</dbReference>
<dbReference type="GO" id="GO:0051792">
    <property type="term" value="P:medium-chain fatty acid biosynthetic process"/>
    <property type="evidence" value="ECO:0007669"/>
    <property type="project" value="TreeGrafter"/>
</dbReference>
<comment type="similarity">
    <text evidence="1">Belongs to the AB hydrolase superfamily. AB hydrolase 4 family.</text>
</comment>
<protein>
    <recommendedName>
        <fullName evidence="3">AB hydrolase-1 domain-containing protein</fullName>
    </recommendedName>
</protein>
<proteinExistence type="inferred from homology"/>
<dbReference type="GO" id="GO:0051793">
    <property type="term" value="P:medium-chain fatty acid catabolic process"/>
    <property type="evidence" value="ECO:0007669"/>
    <property type="project" value="TreeGrafter"/>
</dbReference>